<evidence type="ECO:0000256" key="1">
    <source>
        <dbReference type="SAM" id="SignalP"/>
    </source>
</evidence>
<protein>
    <submittedName>
        <fullName evidence="2">Uncharacterized protein</fullName>
    </submittedName>
</protein>
<dbReference type="Proteomes" id="UP000541610">
    <property type="component" value="Unassembled WGS sequence"/>
</dbReference>
<feature type="chain" id="PRO_5029620584" evidence="1">
    <location>
        <begin position="23"/>
        <end position="251"/>
    </location>
</feature>
<name>A0A7J6MY48_PEROL</name>
<dbReference type="OrthoDB" id="10524733at2759"/>
<gene>
    <name evidence="2" type="ORF">FOZ60_000680</name>
</gene>
<evidence type="ECO:0000313" key="2">
    <source>
        <dbReference type="EMBL" id="KAF4676366.1"/>
    </source>
</evidence>
<sequence>MLPYMNSLRLFILGGISVICHAGDLVGVEWLVGKGSTGNEYYLAPRKADSRSANPYPKSGGTHVGPFMNWFRFVTGYEIMRTGFVEYASVHVVNEDNHQEKYDVAVNSEDLKSPCFSVMVTSSGSSVDQKVLNDINAICKNNGFRIHKTREFPLPTGRYSGALDPEHSLTLRLESGTPEEASLKGIGGDVLIFEAVGDLFVHAVVEGSEPDKMIMGTSDQTELILRLQGADKMYLRGEGVIGQLNLWRMNC</sequence>
<keyword evidence="1" id="KW-0732">Signal</keyword>
<accession>A0A7J6MY48</accession>
<reference evidence="2 3" key="1">
    <citation type="submission" date="2020-04" db="EMBL/GenBank/DDBJ databases">
        <title>Perkinsus olseni comparative genomics.</title>
        <authorList>
            <person name="Bogema D.R."/>
        </authorList>
    </citation>
    <scope>NUCLEOTIDE SEQUENCE [LARGE SCALE GENOMIC DNA]</scope>
    <source>
        <strain evidence="2">00978-12</strain>
    </source>
</reference>
<dbReference type="EMBL" id="JABANP010001074">
    <property type="protein sequence ID" value="KAF4676366.1"/>
    <property type="molecule type" value="Genomic_DNA"/>
</dbReference>
<proteinExistence type="predicted"/>
<comment type="caution">
    <text evidence="2">The sequence shown here is derived from an EMBL/GenBank/DDBJ whole genome shotgun (WGS) entry which is preliminary data.</text>
</comment>
<organism evidence="2 3">
    <name type="scientific">Perkinsus olseni</name>
    <name type="common">Perkinsus atlanticus</name>
    <dbReference type="NCBI Taxonomy" id="32597"/>
    <lineage>
        <taxon>Eukaryota</taxon>
        <taxon>Sar</taxon>
        <taxon>Alveolata</taxon>
        <taxon>Perkinsozoa</taxon>
        <taxon>Perkinsea</taxon>
        <taxon>Perkinsida</taxon>
        <taxon>Perkinsidae</taxon>
        <taxon>Perkinsus</taxon>
    </lineage>
</organism>
<dbReference type="AlphaFoldDB" id="A0A7J6MY48"/>
<feature type="signal peptide" evidence="1">
    <location>
        <begin position="1"/>
        <end position="22"/>
    </location>
</feature>
<evidence type="ECO:0000313" key="3">
    <source>
        <dbReference type="Proteomes" id="UP000541610"/>
    </source>
</evidence>